<evidence type="ECO:0000313" key="1">
    <source>
        <dbReference type="EMBL" id="DAF60076.1"/>
    </source>
</evidence>
<name>A0A8S5T9S9_9CAUD</name>
<reference evidence="1" key="1">
    <citation type="journal article" date="2021" name="Proc. Natl. Acad. Sci. U.S.A.">
        <title>A Catalog of Tens of Thousands of Viruses from Human Metagenomes Reveals Hidden Associations with Chronic Diseases.</title>
        <authorList>
            <person name="Tisza M.J."/>
            <person name="Buck C.B."/>
        </authorList>
    </citation>
    <scope>NUCLEOTIDE SEQUENCE</scope>
    <source>
        <strain evidence="1">CtMCY8</strain>
    </source>
</reference>
<accession>A0A8S5T9S9</accession>
<proteinExistence type="predicted"/>
<organism evidence="1">
    <name type="scientific">Siphoviridae sp. ctMCY8</name>
    <dbReference type="NCBI Taxonomy" id="2827854"/>
    <lineage>
        <taxon>Viruses</taxon>
        <taxon>Duplodnaviria</taxon>
        <taxon>Heunggongvirae</taxon>
        <taxon>Uroviricota</taxon>
        <taxon>Caudoviricetes</taxon>
    </lineage>
</organism>
<protein>
    <submittedName>
        <fullName evidence="1">Uncharacterized protein</fullName>
    </submittedName>
</protein>
<dbReference type="EMBL" id="BK032782">
    <property type="protein sequence ID" value="DAF60076.1"/>
    <property type="molecule type" value="Genomic_DNA"/>
</dbReference>
<sequence>MILNHTSNPNVFALAADRASNPELMKKCSKLLRTIRFLEVDGTIRDKLYERACDALFEAEANAFDKAAELQAAITTDELTAHDE</sequence>